<name>A0A8K1D4S7_9PASS</name>
<evidence type="ECO:0000256" key="1">
    <source>
        <dbReference type="SAM" id="MobiDB-lite"/>
    </source>
</evidence>
<evidence type="ECO:0000313" key="3">
    <source>
        <dbReference type="Proteomes" id="UP000796761"/>
    </source>
</evidence>
<sequence length="56" mass="5628">PAVPAVPPAVRWVGPGGGHLPHLPLVLPPPRRRLCDPRGAGETPPGPPQVPPGAAP</sequence>
<reference evidence="2" key="1">
    <citation type="submission" date="2019-04" db="EMBL/GenBank/DDBJ databases">
        <title>Genome assembly of Zosterops borbonicus 15179.</title>
        <authorList>
            <person name="Leroy T."/>
            <person name="Anselmetti Y."/>
            <person name="Tilak M.-K."/>
            <person name="Nabholz B."/>
        </authorList>
    </citation>
    <scope>NUCLEOTIDE SEQUENCE</scope>
    <source>
        <strain evidence="2">HGM_15179</strain>
        <tissue evidence="2">Muscle</tissue>
    </source>
</reference>
<feature type="non-terminal residue" evidence="2">
    <location>
        <position position="56"/>
    </location>
</feature>
<comment type="caution">
    <text evidence="2">The sequence shown here is derived from an EMBL/GenBank/DDBJ whole genome shotgun (WGS) entry which is preliminary data.</text>
</comment>
<dbReference type="EMBL" id="SWJQ01006342">
    <property type="protein sequence ID" value="TRZ05112.1"/>
    <property type="molecule type" value="Genomic_DNA"/>
</dbReference>
<proteinExistence type="predicted"/>
<feature type="non-terminal residue" evidence="2">
    <location>
        <position position="1"/>
    </location>
</feature>
<gene>
    <name evidence="2" type="ORF">HGM15179_021995</name>
</gene>
<accession>A0A8K1D4S7</accession>
<keyword evidence="3" id="KW-1185">Reference proteome</keyword>
<dbReference type="Proteomes" id="UP000796761">
    <property type="component" value="Unassembled WGS sequence"/>
</dbReference>
<feature type="region of interest" description="Disordered" evidence="1">
    <location>
        <begin position="14"/>
        <end position="56"/>
    </location>
</feature>
<evidence type="ECO:0000313" key="2">
    <source>
        <dbReference type="EMBL" id="TRZ05112.1"/>
    </source>
</evidence>
<organism evidence="2 3">
    <name type="scientific">Zosterops borbonicus</name>
    <dbReference type="NCBI Taxonomy" id="364589"/>
    <lineage>
        <taxon>Eukaryota</taxon>
        <taxon>Metazoa</taxon>
        <taxon>Chordata</taxon>
        <taxon>Craniata</taxon>
        <taxon>Vertebrata</taxon>
        <taxon>Euteleostomi</taxon>
        <taxon>Archelosauria</taxon>
        <taxon>Archosauria</taxon>
        <taxon>Dinosauria</taxon>
        <taxon>Saurischia</taxon>
        <taxon>Theropoda</taxon>
        <taxon>Coelurosauria</taxon>
        <taxon>Aves</taxon>
        <taxon>Neognathae</taxon>
        <taxon>Neoaves</taxon>
        <taxon>Telluraves</taxon>
        <taxon>Australaves</taxon>
        <taxon>Passeriformes</taxon>
        <taxon>Sylvioidea</taxon>
        <taxon>Zosteropidae</taxon>
        <taxon>Zosterops</taxon>
    </lineage>
</organism>
<feature type="compositionally biased region" description="Pro residues" evidence="1">
    <location>
        <begin position="44"/>
        <end position="56"/>
    </location>
</feature>
<protein>
    <submittedName>
        <fullName evidence="2">Uncharacterized protein</fullName>
    </submittedName>
</protein>
<dbReference type="AlphaFoldDB" id="A0A8K1D4S7"/>